<gene>
    <name evidence="1" type="ORF">SAMN05421872_11292</name>
</gene>
<dbReference type="RefSeq" id="WP_090860107.1">
    <property type="nucleotide sequence ID" value="NZ_FMZM01000012.1"/>
</dbReference>
<proteinExistence type="predicted"/>
<reference evidence="1 2" key="1">
    <citation type="submission" date="2016-10" db="EMBL/GenBank/DDBJ databases">
        <authorList>
            <person name="de Groot N.N."/>
        </authorList>
    </citation>
    <scope>NUCLEOTIDE SEQUENCE [LARGE SCALE GENOMIC DNA]</scope>
    <source>
        <strain evidence="1 2">CGMCC 4.6858</strain>
    </source>
</reference>
<name>A0A1G6YMR6_9ACTN</name>
<accession>A0A1G6YMR6</accession>
<keyword evidence="2" id="KW-1185">Reference proteome</keyword>
<protein>
    <submittedName>
        <fullName evidence="1">Uncharacterized protein</fullName>
    </submittedName>
</protein>
<evidence type="ECO:0000313" key="1">
    <source>
        <dbReference type="EMBL" id="SDD91283.1"/>
    </source>
</evidence>
<dbReference type="STRING" id="1045774.SAMN05421872_11292"/>
<dbReference type="EMBL" id="FMZM01000012">
    <property type="protein sequence ID" value="SDD91283.1"/>
    <property type="molecule type" value="Genomic_DNA"/>
</dbReference>
<dbReference type="Proteomes" id="UP000199034">
    <property type="component" value="Unassembled WGS sequence"/>
</dbReference>
<evidence type="ECO:0000313" key="2">
    <source>
        <dbReference type="Proteomes" id="UP000199034"/>
    </source>
</evidence>
<sequence>MSQPFDRQQILGDITQRAAHLLILLETYRRSGDPRLREAYDDAHDLISDLAGLAAVVLLERPATEDDPGPPLTAAC</sequence>
<organism evidence="1 2">
    <name type="scientific">Nocardioides lianchengensis</name>
    <dbReference type="NCBI Taxonomy" id="1045774"/>
    <lineage>
        <taxon>Bacteria</taxon>
        <taxon>Bacillati</taxon>
        <taxon>Actinomycetota</taxon>
        <taxon>Actinomycetes</taxon>
        <taxon>Propionibacteriales</taxon>
        <taxon>Nocardioidaceae</taxon>
        <taxon>Nocardioides</taxon>
    </lineage>
</organism>
<dbReference type="OrthoDB" id="3419943at2"/>
<dbReference type="AlphaFoldDB" id="A0A1G6YMR6"/>